<protein>
    <submittedName>
        <fullName evidence="2">Uncharacterized protein</fullName>
    </submittedName>
</protein>
<dbReference type="AlphaFoldDB" id="M0HL06"/>
<keyword evidence="3" id="KW-1185">Reference proteome</keyword>
<proteinExistence type="predicted"/>
<dbReference type="EMBL" id="AOLJ01000009">
    <property type="protein sequence ID" value="ELZ84468.1"/>
    <property type="molecule type" value="Genomic_DNA"/>
</dbReference>
<evidence type="ECO:0000313" key="2">
    <source>
        <dbReference type="EMBL" id="ELZ84468.1"/>
    </source>
</evidence>
<name>M0HL06_HALGM</name>
<comment type="caution">
    <text evidence="2">The sequence shown here is derived from an EMBL/GenBank/DDBJ whole genome shotgun (WGS) entry which is preliminary data.</text>
</comment>
<sequence length="72" mass="7959">MPWSDAEELFHDAVLAGREDGWNATRDELQYHFILGVNAGPRIASIARENRADADESTTDDQPIAATSSQEE</sequence>
<feature type="region of interest" description="Disordered" evidence="1">
    <location>
        <begin position="48"/>
        <end position="72"/>
    </location>
</feature>
<evidence type="ECO:0000313" key="3">
    <source>
        <dbReference type="Proteomes" id="UP000011571"/>
    </source>
</evidence>
<reference evidence="2 3" key="1">
    <citation type="journal article" date="2014" name="PLoS Genet.">
        <title>Phylogenetically driven sequencing of extremely halophilic archaea reveals strategies for static and dynamic osmo-response.</title>
        <authorList>
            <person name="Becker E.A."/>
            <person name="Seitzer P.M."/>
            <person name="Tritt A."/>
            <person name="Larsen D."/>
            <person name="Krusor M."/>
            <person name="Yao A.I."/>
            <person name="Wu D."/>
            <person name="Madern D."/>
            <person name="Eisen J.A."/>
            <person name="Darling A.E."/>
            <person name="Facciotti M.T."/>
        </authorList>
    </citation>
    <scope>NUCLEOTIDE SEQUENCE [LARGE SCALE GENOMIC DNA]</scope>
    <source>
        <strain evidence="3">ATCC 33959 / DSM 4427 / JCM 8863 / NBRC 102184 / NCIMB 2188 / Ma 2.38</strain>
    </source>
</reference>
<accession>M0HL06</accession>
<gene>
    <name evidence="2" type="ORF">C454_02947</name>
</gene>
<evidence type="ECO:0000256" key="1">
    <source>
        <dbReference type="SAM" id="MobiDB-lite"/>
    </source>
</evidence>
<organism evidence="2 3">
    <name type="scientific">Haloferax gibbonsii (strain ATCC 33959 / DSM 4427 / JCM 8863 / NBRC 102184 / NCIMB 2188 / Ma 2.38)</name>
    <dbReference type="NCBI Taxonomy" id="1227459"/>
    <lineage>
        <taxon>Archaea</taxon>
        <taxon>Methanobacteriati</taxon>
        <taxon>Methanobacteriota</taxon>
        <taxon>Stenosarchaea group</taxon>
        <taxon>Halobacteria</taxon>
        <taxon>Halobacteriales</taxon>
        <taxon>Haloferacaceae</taxon>
        <taxon>Haloferax</taxon>
    </lineage>
</organism>
<dbReference type="Proteomes" id="UP000011571">
    <property type="component" value="Unassembled WGS sequence"/>
</dbReference>